<evidence type="ECO:0000256" key="1">
    <source>
        <dbReference type="ARBA" id="ARBA00004236"/>
    </source>
</evidence>
<keyword evidence="7 8" id="KW-0807">Transducer</keyword>
<protein>
    <submittedName>
        <fullName evidence="11">Methyl-accepting chemotaxis protein</fullName>
    </submittedName>
</protein>
<dbReference type="Proteomes" id="UP001372714">
    <property type="component" value="Chromosome"/>
</dbReference>
<reference evidence="11 12" key="1">
    <citation type="submission" date="2024-02" db="EMBL/GenBank/DDBJ databases">
        <title>The whole genome sequence of Pseudomonas benzopyrenica MLY92.</title>
        <authorList>
            <person name="Liu Y."/>
        </authorList>
    </citation>
    <scope>NUCLEOTIDE SEQUENCE [LARGE SCALE GENOMIC DNA]</scope>
    <source>
        <strain evidence="11 12">MLY92</strain>
    </source>
</reference>
<evidence type="ECO:0000313" key="12">
    <source>
        <dbReference type="Proteomes" id="UP001372714"/>
    </source>
</evidence>
<organism evidence="11 12">
    <name type="scientific">Pseudomonas benzopyrenica</name>
    <dbReference type="NCBI Taxonomy" id="2993566"/>
    <lineage>
        <taxon>Bacteria</taxon>
        <taxon>Pseudomonadati</taxon>
        <taxon>Pseudomonadota</taxon>
        <taxon>Gammaproteobacteria</taxon>
        <taxon>Pseudomonadales</taxon>
        <taxon>Pseudomonadaceae</taxon>
        <taxon>Pseudomonas</taxon>
    </lineage>
</organism>
<keyword evidence="4 9" id="KW-0812">Transmembrane</keyword>
<evidence type="ECO:0000256" key="2">
    <source>
        <dbReference type="ARBA" id="ARBA00022475"/>
    </source>
</evidence>
<evidence type="ECO:0000259" key="10">
    <source>
        <dbReference type="PROSITE" id="PS50111"/>
    </source>
</evidence>
<feature type="transmembrane region" description="Helical" evidence="9">
    <location>
        <begin position="53"/>
        <end position="72"/>
    </location>
</feature>
<sequence length="380" mass="40347">MTAPSFASASSTALDRRPPSVTALPSRLAMGLGGGMLLAILATLLAGNAQTSAAVGSLGLLLLLAWRFHLALHQHHRQQCFWHAELARLLEAPADIDPAALLVAAAERLERSERIRSETDYAGQALGQLSEESRRQGDEQARGIAMIAAAAEEIERTLASIRGLAEAAGEAFADSHGQSLAGHASAGQLGEGMASIRHSLDATATTVGTLLSGTQHVEQAVVAIQQLARQTQLLALNASIEAARAGEQGRGFAVVAEEVRHLAQATDQATRSITDVTGTIVAAIRQVASQVDEHEGLLGQQQHRCAGLAKELDAIAQRSHRNLEQLGQMRQALAEHGQANHALSEQLHQLHLGAQAYAEQREALHGLTAYLRKLTRRVQP</sequence>
<name>A0ABZ2FMQ1_9PSED</name>
<evidence type="ECO:0000256" key="6">
    <source>
        <dbReference type="ARBA" id="ARBA00023136"/>
    </source>
</evidence>
<evidence type="ECO:0000256" key="3">
    <source>
        <dbReference type="ARBA" id="ARBA00022481"/>
    </source>
</evidence>
<keyword evidence="5 9" id="KW-1133">Transmembrane helix</keyword>
<accession>A0ABZ2FMQ1</accession>
<gene>
    <name evidence="11" type="ORF">V6W80_14640</name>
</gene>
<dbReference type="PANTHER" id="PTHR32089">
    <property type="entry name" value="METHYL-ACCEPTING CHEMOTAXIS PROTEIN MCPB"/>
    <property type="match status" value="1"/>
</dbReference>
<feature type="transmembrane region" description="Helical" evidence="9">
    <location>
        <begin position="28"/>
        <end position="46"/>
    </location>
</feature>
<dbReference type="Gene3D" id="1.10.287.950">
    <property type="entry name" value="Methyl-accepting chemotaxis protein"/>
    <property type="match status" value="1"/>
</dbReference>
<evidence type="ECO:0000256" key="4">
    <source>
        <dbReference type="ARBA" id="ARBA00022692"/>
    </source>
</evidence>
<dbReference type="InterPro" id="IPR004089">
    <property type="entry name" value="MCPsignal_dom"/>
</dbReference>
<evidence type="ECO:0000256" key="8">
    <source>
        <dbReference type="PROSITE-ProRule" id="PRU00284"/>
    </source>
</evidence>
<proteinExistence type="predicted"/>
<keyword evidence="2" id="KW-1003">Cell membrane</keyword>
<dbReference type="EMBL" id="CP145723">
    <property type="protein sequence ID" value="WWM64965.1"/>
    <property type="molecule type" value="Genomic_DNA"/>
</dbReference>
<dbReference type="PANTHER" id="PTHR32089:SF112">
    <property type="entry name" value="LYSOZYME-LIKE PROTEIN-RELATED"/>
    <property type="match status" value="1"/>
</dbReference>
<dbReference type="SUPFAM" id="SSF58104">
    <property type="entry name" value="Methyl-accepting chemotaxis protein (MCP) signaling domain"/>
    <property type="match status" value="1"/>
</dbReference>
<evidence type="ECO:0000256" key="9">
    <source>
        <dbReference type="SAM" id="Phobius"/>
    </source>
</evidence>
<comment type="subcellular location">
    <subcellularLocation>
        <location evidence="1">Cell membrane</location>
    </subcellularLocation>
</comment>
<dbReference type="Pfam" id="PF00015">
    <property type="entry name" value="MCPsignal"/>
    <property type="match status" value="1"/>
</dbReference>
<evidence type="ECO:0000256" key="5">
    <source>
        <dbReference type="ARBA" id="ARBA00022989"/>
    </source>
</evidence>
<dbReference type="SMART" id="SM00283">
    <property type="entry name" value="MA"/>
    <property type="match status" value="1"/>
</dbReference>
<evidence type="ECO:0000313" key="11">
    <source>
        <dbReference type="EMBL" id="WWM64965.1"/>
    </source>
</evidence>
<evidence type="ECO:0000256" key="7">
    <source>
        <dbReference type="ARBA" id="ARBA00023224"/>
    </source>
</evidence>
<keyword evidence="3" id="KW-0488">Methylation</keyword>
<feature type="domain" description="Methyl-accepting transducer" evidence="10">
    <location>
        <begin position="115"/>
        <end position="351"/>
    </location>
</feature>
<keyword evidence="12" id="KW-1185">Reference proteome</keyword>
<dbReference type="PROSITE" id="PS50111">
    <property type="entry name" value="CHEMOTAXIS_TRANSDUC_2"/>
    <property type="match status" value="1"/>
</dbReference>
<keyword evidence="6 9" id="KW-0472">Membrane</keyword>